<comment type="similarity">
    <text evidence="1">Belongs to the F420H(2)-dependent quinone reductase family.</text>
</comment>
<evidence type="ECO:0000256" key="2">
    <source>
        <dbReference type="ARBA" id="ARBA00049106"/>
    </source>
</evidence>
<comment type="caution">
    <text evidence="3">The sequence shown here is derived from an EMBL/GenBank/DDBJ whole genome shotgun (WGS) entry which is preliminary data.</text>
</comment>
<dbReference type="AlphaFoldDB" id="A0A8J3VND0"/>
<accession>A0A8J3VND0</accession>
<dbReference type="Pfam" id="PF04075">
    <property type="entry name" value="F420H2_quin_red"/>
    <property type="match status" value="1"/>
</dbReference>
<dbReference type="PANTHER" id="PTHR39428:SF1">
    <property type="entry name" value="F420H(2)-DEPENDENT QUINONE REDUCTASE RV1261C"/>
    <property type="match status" value="1"/>
</dbReference>
<name>A0A8J3VND0_9ACTN</name>
<protein>
    <recommendedName>
        <fullName evidence="5">Deazaflavin-dependent oxidoreductase, nitroreductase family</fullName>
    </recommendedName>
</protein>
<organism evidence="3 4">
    <name type="scientific">Rugosimonospora africana</name>
    <dbReference type="NCBI Taxonomy" id="556532"/>
    <lineage>
        <taxon>Bacteria</taxon>
        <taxon>Bacillati</taxon>
        <taxon>Actinomycetota</taxon>
        <taxon>Actinomycetes</taxon>
        <taxon>Micromonosporales</taxon>
        <taxon>Micromonosporaceae</taxon>
        <taxon>Rugosimonospora</taxon>
    </lineage>
</organism>
<proteinExistence type="inferred from homology"/>
<dbReference type="GO" id="GO:0070967">
    <property type="term" value="F:coenzyme F420 binding"/>
    <property type="evidence" value="ECO:0007669"/>
    <property type="project" value="TreeGrafter"/>
</dbReference>
<sequence length="150" mass="16865">MRALGHRRWFARLGRAMVPADRVVGRLTGGRIVALGLRELPSMLLTTTGRKTGQPRTQPLLYVRDGDGYVVIGSNWGQQRQPAWALNLIAEPRATVTVGGQQIPVWAHHVTGEERERLLARLLAMWPAYETYRQRAGDRELMVFRLTPAG</sequence>
<dbReference type="SUPFAM" id="SSF50475">
    <property type="entry name" value="FMN-binding split barrel"/>
    <property type="match status" value="1"/>
</dbReference>
<dbReference type="GO" id="GO:0016491">
    <property type="term" value="F:oxidoreductase activity"/>
    <property type="evidence" value="ECO:0007669"/>
    <property type="project" value="InterPro"/>
</dbReference>
<reference evidence="3" key="1">
    <citation type="submission" date="2021-01" db="EMBL/GenBank/DDBJ databases">
        <title>Whole genome shotgun sequence of Rugosimonospora africana NBRC 104875.</title>
        <authorList>
            <person name="Komaki H."/>
            <person name="Tamura T."/>
        </authorList>
    </citation>
    <scope>NUCLEOTIDE SEQUENCE</scope>
    <source>
        <strain evidence="3">NBRC 104875</strain>
    </source>
</reference>
<dbReference type="EMBL" id="BONZ01000010">
    <property type="protein sequence ID" value="GIH12820.1"/>
    <property type="molecule type" value="Genomic_DNA"/>
</dbReference>
<gene>
    <name evidence="3" type="ORF">Raf01_09920</name>
</gene>
<dbReference type="Gene3D" id="2.30.110.10">
    <property type="entry name" value="Electron Transport, Fmn-binding Protein, Chain A"/>
    <property type="match status" value="1"/>
</dbReference>
<dbReference type="NCBIfam" id="TIGR00026">
    <property type="entry name" value="hi_GC_TIGR00026"/>
    <property type="match status" value="1"/>
</dbReference>
<keyword evidence="4" id="KW-1185">Reference proteome</keyword>
<dbReference type="Proteomes" id="UP000642748">
    <property type="component" value="Unassembled WGS sequence"/>
</dbReference>
<dbReference type="GO" id="GO:0005886">
    <property type="term" value="C:plasma membrane"/>
    <property type="evidence" value="ECO:0007669"/>
    <property type="project" value="TreeGrafter"/>
</dbReference>
<comment type="catalytic activity">
    <reaction evidence="2">
        <text>oxidized coenzyme F420-(gamma-L-Glu)(n) + a quinol + H(+) = reduced coenzyme F420-(gamma-L-Glu)(n) + a quinone</text>
        <dbReference type="Rhea" id="RHEA:39663"/>
        <dbReference type="Rhea" id="RHEA-COMP:12939"/>
        <dbReference type="Rhea" id="RHEA-COMP:14378"/>
        <dbReference type="ChEBI" id="CHEBI:15378"/>
        <dbReference type="ChEBI" id="CHEBI:24646"/>
        <dbReference type="ChEBI" id="CHEBI:132124"/>
        <dbReference type="ChEBI" id="CHEBI:133980"/>
        <dbReference type="ChEBI" id="CHEBI:139511"/>
    </reaction>
</comment>
<evidence type="ECO:0000313" key="4">
    <source>
        <dbReference type="Proteomes" id="UP000642748"/>
    </source>
</evidence>
<evidence type="ECO:0000256" key="1">
    <source>
        <dbReference type="ARBA" id="ARBA00008710"/>
    </source>
</evidence>
<dbReference type="InterPro" id="IPR004378">
    <property type="entry name" value="F420H2_quin_Rdtase"/>
</dbReference>
<evidence type="ECO:0000313" key="3">
    <source>
        <dbReference type="EMBL" id="GIH12820.1"/>
    </source>
</evidence>
<dbReference type="InterPro" id="IPR012349">
    <property type="entry name" value="Split_barrel_FMN-bd"/>
</dbReference>
<evidence type="ECO:0008006" key="5">
    <source>
        <dbReference type="Google" id="ProtNLM"/>
    </source>
</evidence>
<dbReference type="PANTHER" id="PTHR39428">
    <property type="entry name" value="F420H(2)-DEPENDENT QUINONE REDUCTASE RV1261C"/>
    <property type="match status" value="1"/>
</dbReference>